<comment type="subcellular location">
    <subcellularLocation>
        <location evidence="1">Membrane</location>
        <topology evidence="1">Multi-pass membrane protein</topology>
    </subcellularLocation>
</comment>
<evidence type="ECO:0000313" key="7">
    <source>
        <dbReference type="Proteomes" id="UP000036403"/>
    </source>
</evidence>
<gene>
    <name evidence="6" type="ORF">RF55_12318</name>
</gene>
<evidence type="ECO:0000313" key="6">
    <source>
        <dbReference type="EMBL" id="KMQ88231.1"/>
    </source>
</evidence>
<dbReference type="Proteomes" id="UP000036403">
    <property type="component" value="Unassembled WGS sequence"/>
</dbReference>
<feature type="transmembrane region" description="Helical" evidence="5">
    <location>
        <begin position="137"/>
        <end position="155"/>
    </location>
</feature>
<evidence type="ECO:0000256" key="2">
    <source>
        <dbReference type="ARBA" id="ARBA00022692"/>
    </source>
</evidence>
<protein>
    <submittedName>
        <fullName evidence="6">Membrane protein</fullName>
    </submittedName>
</protein>
<evidence type="ECO:0000256" key="5">
    <source>
        <dbReference type="SAM" id="Phobius"/>
    </source>
</evidence>
<feature type="transmembrane region" description="Helical" evidence="5">
    <location>
        <begin position="41"/>
        <end position="58"/>
    </location>
</feature>
<dbReference type="Pfam" id="PF03741">
    <property type="entry name" value="TerC"/>
    <property type="match status" value="1"/>
</dbReference>
<dbReference type="GO" id="GO:0016020">
    <property type="term" value="C:membrane"/>
    <property type="evidence" value="ECO:0007669"/>
    <property type="project" value="UniProtKB-SubCell"/>
</dbReference>
<organism evidence="6 7">
    <name type="scientific">Lasius niger</name>
    <name type="common">Black garden ant</name>
    <dbReference type="NCBI Taxonomy" id="67767"/>
    <lineage>
        <taxon>Eukaryota</taxon>
        <taxon>Metazoa</taxon>
        <taxon>Ecdysozoa</taxon>
        <taxon>Arthropoda</taxon>
        <taxon>Hexapoda</taxon>
        <taxon>Insecta</taxon>
        <taxon>Pterygota</taxon>
        <taxon>Neoptera</taxon>
        <taxon>Endopterygota</taxon>
        <taxon>Hymenoptera</taxon>
        <taxon>Apocrita</taxon>
        <taxon>Aculeata</taxon>
        <taxon>Formicoidea</taxon>
        <taxon>Formicidae</taxon>
        <taxon>Formicinae</taxon>
        <taxon>Lasius</taxon>
        <taxon>Lasius</taxon>
    </lineage>
</organism>
<keyword evidence="7" id="KW-1185">Reference proteome</keyword>
<feature type="transmembrane region" description="Helical" evidence="5">
    <location>
        <begin position="108"/>
        <end position="125"/>
    </location>
</feature>
<dbReference type="NCBIfam" id="TIGR03717">
    <property type="entry name" value="R_switched_YjbE"/>
    <property type="match status" value="1"/>
</dbReference>
<dbReference type="PaxDb" id="67767-A0A0J7KDG4"/>
<proteinExistence type="predicted"/>
<dbReference type="OrthoDB" id="10505381at2759"/>
<dbReference type="InterPro" id="IPR005496">
    <property type="entry name" value="Integral_membrane_TerC"/>
</dbReference>
<name>A0A0J7KDG4_LASNI</name>
<evidence type="ECO:0000256" key="4">
    <source>
        <dbReference type="ARBA" id="ARBA00023136"/>
    </source>
</evidence>
<dbReference type="AlphaFoldDB" id="A0A0J7KDG4"/>
<accession>A0A0J7KDG4</accession>
<dbReference type="EMBL" id="LBMM01009303">
    <property type="protein sequence ID" value="KMQ88231.1"/>
    <property type="molecule type" value="Genomic_DNA"/>
</dbReference>
<dbReference type="PANTHER" id="PTHR30238">
    <property type="entry name" value="MEMBRANE BOUND PREDICTED REDOX MODULATOR"/>
    <property type="match status" value="1"/>
</dbReference>
<feature type="transmembrane region" description="Helical" evidence="5">
    <location>
        <begin position="14"/>
        <end position="34"/>
    </location>
</feature>
<keyword evidence="2 5" id="KW-0812">Transmembrane</keyword>
<sequence length="166" mass="17825">MAVRGLPEQHKRPAIYAGIGLGAVLRIGLALIAIEILRYPIVSFLGALALIWICWGIAKDLLKKDTHEDTLPSTGNLLDAILKIVIADLSMSIDNVIGVAGAAEGHPVILTVGLAFSVLVMAVGAELIAKLLDRHPWLGWGALVLIANIAIQLLWHSVPELMNYFI</sequence>
<evidence type="ECO:0000256" key="3">
    <source>
        <dbReference type="ARBA" id="ARBA00022989"/>
    </source>
</evidence>
<keyword evidence="3 5" id="KW-1133">Transmembrane helix</keyword>
<comment type="caution">
    <text evidence="6">The sequence shown here is derived from an EMBL/GenBank/DDBJ whole genome shotgun (WGS) entry which is preliminary data.</text>
</comment>
<dbReference type="PANTHER" id="PTHR30238:SF4">
    <property type="entry name" value="SLL1022 PROTEIN"/>
    <property type="match status" value="1"/>
</dbReference>
<keyword evidence="4 5" id="KW-0472">Membrane</keyword>
<reference evidence="6 7" key="1">
    <citation type="submission" date="2015-04" db="EMBL/GenBank/DDBJ databases">
        <title>Lasius niger genome sequencing.</title>
        <authorList>
            <person name="Konorov E.A."/>
            <person name="Nikitin M.A."/>
            <person name="Kirill M.V."/>
            <person name="Chang P."/>
        </authorList>
    </citation>
    <scope>NUCLEOTIDE SEQUENCE [LARGE SCALE GENOMIC DNA]</scope>
    <source>
        <tissue evidence="6">Whole</tissue>
    </source>
</reference>
<dbReference type="InterPro" id="IPR022301">
    <property type="entry name" value="Integral_membrane_YjbE"/>
</dbReference>
<evidence type="ECO:0000256" key="1">
    <source>
        <dbReference type="ARBA" id="ARBA00004141"/>
    </source>
</evidence>